<feature type="region of interest" description="Disordered" evidence="1">
    <location>
        <begin position="348"/>
        <end position="367"/>
    </location>
</feature>
<protein>
    <submittedName>
        <fullName evidence="2">Uncharacterized protein</fullName>
    </submittedName>
</protein>
<proteinExistence type="predicted"/>
<organism evidence="2 3">
    <name type="scientific">Thelonectria olida</name>
    <dbReference type="NCBI Taxonomy" id="1576542"/>
    <lineage>
        <taxon>Eukaryota</taxon>
        <taxon>Fungi</taxon>
        <taxon>Dikarya</taxon>
        <taxon>Ascomycota</taxon>
        <taxon>Pezizomycotina</taxon>
        <taxon>Sordariomycetes</taxon>
        <taxon>Hypocreomycetidae</taxon>
        <taxon>Hypocreales</taxon>
        <taxon>Nectriaceae</taxon>
        <taxon>Thelonectria</taxon>
    </lineage>
</organism>
<feature type="region of interest" description="Disordered" evidence="1">
    <location>
        <begin position="219"/>
        <end position="266"/>
    </location>
</feature>
<accession>A0A9P8W718</accession>
<evidence type="ECO:0000313" key="3">
    <source>
        <dbReference type="Proteomes" id="UP000777438"/>
    </source>
</evidence>
<dbReference type="AlphaFoldDB" id="A0A9P8W718"/>
<keyword evidence="3" id="KW-1185">Reference proteome</keyword>
<comment type="caution">
    <text evidence="2">The sequence shown here is derived from an EMBL/GenBank/DDBJ whole genome shotgun (WGS) entry which is preliminary data.</text>
</comment>
<feature type="region of interest" description="Disordered" evidence="1">
    <location>
        <begin position="279"/>
        <end position="299"/>
    </location>
</feature>
<dbReference type="Proteomes" id="UP000777438">
    <property type="component" value="Unassembled WGS sequence"/>
</dbReference>
<feature type="compositionally biased region" description="Basic and acidic residues" evidence="1">
    <location>
        <begin position="254"/>
        <end position="265"/>
    </location>
</feature>
<reference evidence="2 3" key="1">
    <citation type="journal article" date="2021" name="Nat. Commun.">
        <title>Genetic determinants of endophytism in the Arabidopsis root mycobiome.</title>
        <authorList>
            <person name="Mesny F."/>
            <person name="Miyauchi S."/>
            <person name="Thiergart T."/>
            <person name="Pickel B."/>
            <person name="Atanasova L."/>
            <person name="Karlsson M."/>
            <person name="Huettel B."/>
            <person name="Barry K.W."/>
            <person name="Haridas S."/>
            <person name="Chen C."/>
            <person name="Bauer D."/>
            <person name="Andreopoulos W."/>
            <person name="Pangilinan J."/>
            <person name="LaButti K."/>
            <person name="Riley R."/>
            <person name="Lipzen A."/>
            <person name="Clum A."/>
            <person name="Drula E."/>
            <person name="Henrissat B."/>
            <person name="Kohler A."/>
            <person name="Grigoriev I.V."/>
            <person name="Martin F.M."/>
            <person name="Hacquard S."/>
        </authorList>
    </citation>
    <scope>NUCLEOTIDE SEQUENCE [LARGE SCALE GENOMIC DNA]</scope>
    <source>
        <strain evidence="2 3">MPI-CAGE-CH-0241</strain>
    </source>
</reference>
<feature type="compositionally biased region" description="Pro residues" evidence="1">
    <location>
        <begin position="285"/>
        <end position="295"/>
    </location>
</feature>
<sequence>MCLESWERCGRDLGGLVWKTKTGSRDTPSGMCERSREAGGLGRRVWALLLGLVRTGADRGWERDGGGHPWVPGLAASSLGQEQAAGLQKREWTDQTRKQQWGALGHGTWDTGHGTGKPALVCVRFSTRALKVHPFHRRWHGVETSPSQRHLHSPACAASAPASTLSHHCTPPPRNHYLKFLCPVELVPFCNGGTTASCANLHQVMSVMFTKLSQDTAYINPTSLPPRDGNEGDETANRQTAEPEAETCQRPHPRAMEDRARESQGKRRAFLALCGPQRFSLRASPPKPPVQPPLGGPDTSLALQHPGGPSWHSTGRISAPVPRGPPVRCDSLLRKAHLGCWPAVEPAPRVQGPPPRGSFRGLPGIGSQSCLWQPRTVPRRLAPAQA</sequence>
<name>A0A9P8W718_9HYPO</name>
<evidence type="ECO:0000256" key="1">
    <source>
        <dbReference type="SAM" id="MobiDB-lite"/>
    </source>
</evidence>
<dbReference type="EMBL" id="JAGPYM010000008">
    <property type="protein sequence ID" value="KAH6891408.1"/>
    <property type="molecule type" value="Genomic_DNA"/>
</dbReference>
<evidence type="ECO:0000313" key="2">
    <source>
        <dbReference type="EMBL" id="KAH6891408.1"/>
    </source>
</evidence>
<gene>
    <name evidence="2" type="ORF">B0T10DRAFT_595613</name>
</gene>